<protein>
    <submittedName>
        <fullName evidence="1">Uncharacterized protein</fullName>
    </submittedName>
</protein>
<evidence type="ECO:0000313" key="2">
    <source>
        <dbReference type="Proteomes" id="UP000663891"/>
    </source>
</evidence>
<gene>
    <name evidence="1" type="ORF">VCS650_LOCUS36745</name>
</gene>
<sequence>MASSTTTPIFPAIAQSCYGNACPRCGKCTDWYYDGNIKDDMERCERGESKDINDEKRWHRRPNGACRHSHPYYVRFDGNNGFYFWCFDHYGPYFTDKRPLCLCGC</sequence>
<dbReference type="OrthoDB" id="10467858at2759"/>
<dbReference type="EMBL" id="CAJNON010000928">
    <property type="protein sequence ID" value="CAF1405226.1"/>
    <property type="molecule type" value="Genomic_DNA"/>
</dbReference>
<accession>A0A815LF20</accession>
<dbReference type="Proteomes" id="UP000663891">
    <property type="component" value="Unassembled WGS sequence"/>
</dbReference>
<name>A0A815LF20_9BILA</name>
<proteinExistence type="predicted"/>
<reference evidence="1" key="1">
    <citation type="submission" date="2021-02" db="EMBL/GenBank/DDBJ databases">
        <authorList>
            <person name="Nowell W R."/>
        </authorList>
    </citation>
    <scope>NUCLEOTIDE SEQUENCE</scope>
</reference>
<comment type="caution">
    <text evidence="1">The sequence shown here is derived from an EMBL/GenBank/DDBJ whole genome shotgun (WGS) entry which is preliminary data.</text>
</comment>
<evidence type="ECO:0000313" key="1">
    <source>
        <dbReference type="EMBL" id="CAF1405226.1"/>
    </source>
</evidence>
<dbReference type="AlphaFoldDB" id="A0A815LF20"/>
<organism evidence="1 2">
    <name type="scientific">Adineta steineri</name>
    <dbReference type="NCBI Taxonomy" id="433720"/>
    <lineage>
        <taxon>Eukaryota</taxon>
        <taxon>Metazoa</taxon>
        <taxon>Spiralia</taxon>
        <taxon>Gnathifera</taxon>
        <taxon>Rotifera</taxon>
        <taxon>Eurotatoria</taxon>
        <taxon>Bdelloidea</taxon>
        <taxon>Adinetida</taxon>
        <taxon>Adinetidae</taxon>
        <taxon>Adineta</taxon>
    </lineage>
</organism>